<dbReference type="OrthoDB" id="101940at2157"/>
<feature type="transmembrane region" description="Helical" evidence="1">
    <location>
        <begin position="20"/>
        <end position="39"/>
    </location>
</feature>
<proteinExistence type="predicted"/>
<feature type="transmembrane region" description="Helical" evidence="1">
    <location>
        <begin position="128"/>
        <end position="157"/>
    </location>
</feature>
<evidence type="ECO:0000313" key="4">
    <source>
        <dbReference type="EMBL" id="SEW08733.1"/>
    </source>
</evidence>
<dbReference type="Proteomes" id="UP000250136">
    <property type="component" value="Chromosome"/>
</dbReference>
<evidence type="ECO:0000256" key="1">
    <source>
        <dbReference type="SAM" id="Phobius"/>
    </source>
</evidence>
<feature type="transmembrane region" description="Helical" evidence="1">
    <location>
        <begin position="247"/>
        <end position="273"/>
    </location>
</feature>
<organism evidence="3 5">
    <name type="scientific">Thermococcus thioreducens</name>
    <dbReference type="NCBI Taxonomy" id="277988"/>
    <lineage>
        <taxon>Archaea</taxon>
        <taxon>Methanobacteriati</taxon>
        <taxon>Methanobacteriota</taxon>
        <taxon>Thermococci</taxon>
        <taxon>Thermococcales</taxon>
        <taxon>Thermococcaceae</taxon>
        <taxon>Thermococcus</taxon>
    </lineage>
</organism>
<dbReference type="Proteomes" id="UP000182125">
    <property type="component" value="Unassembled WGS sequence"/>
</dbReference>
<dbReference type="AlphaFoldDB" id="A0A0Q2QRS5"/>
<evidence type="ECO:0000313" key="2">
    <source>
        <dbReference type="EMBL" id="ASJ12082.1"/>
    </source>
</evidence>
<name>A0A0Q2QRS5_9EURY</name>
<dbReference type="KEGG" id="ttd:A3L14_03940"/>
<reference evidence="2 7" key="2">
    <citation type="submission" date="2016-04" db="EMBL/GenBank/DDBJ databases">
        <title>Complete genome sequence of Thermococcus thioreducens type strain OGL-20P.</title>
        <authorList>
            <person name="Oger P.M."/>
        </authorList>
    </citation>
    <scope>NUCLEOTIDE SEQUENCE [LARGE SCALE GENOMIC DNA]</scope>
    <source>
        <strain evidence="2 7">OGL-20P</strain>
    </source>
</reference>
<feature type="transmembrane region" description="Helical" evidence="1">
    <location>
        <begin position="210"/>
        <end position="235"/>
    </location>
</feature>
<dbReference type="EMBL" id="LIXN01000006">
    <property type="protein sequence ID" value="KQH82701.1"/>
    <property type="molecule type" value="Genomic_DNA"/>
</dbReference>
<evidence type="ECO:0000313" key="5">
    <source>
        <dbReference type="Proteomes" id="UP000051862"/>
    </source>
</evidence>
<feature type="transmembrane region" description="Helical" evidence="1">
    <location>
        <begin position="81"/>
        <end position="99"/>
    </location>
</feature>
<keyword evidence="1" id="KW-0472">Membrane</keyword>
<gene>
    <name evidence="2" type="ORF">A3L14_03940</name>
    <name evidence="3" type="ORF">AMR53_03625</name>
    <name evidence="4" type="ORF">SAMN05216170_1483</name>
</gene>
<reference evidence="4 6" key="3">
    <citation type="submission" date="2016-10" db="EMBL/GenBank/DDBJ databases">
        <authorList>
            <person name="de Groot N.N."/>
        </authorList>
    </citation>
    <scope>NUCLEOTIDE SEQUENCE [LARGE SCALE GENOMIC DNA]</scope>
    <source>
        <strain evidence="4 6">OGL-20</strain>
    </source>
</reference>
<dbReference type="EMBL" id="CP015105">
    <property type="protein sequence ID" value="ASJ12082.1"/>
    <property type="molecule type" value="Genomic_DNA"/>
</dbReference>
<accession>A0A0Q2QRS5</accession>
<evidence type="ECO:0000313" key="7">
    <source>
        <dbReference type="Proteomes" id="UP000250136"/>
    </source>
</evidence>
<dbReference type="RefSeq" id="WP_055428972.1">
    <property type="nucleotide sequence ID" value="NZ_CP015105.1"/>
</dbReference>
<keyword evidence="1" id="KW-1133">Transmembrane helix</keyword>
<evidence type="ECO:0000313" key="6">
    <source>
        <dbReference type="Proteomes" id="UP000182125"/>
    </source>
</evidence>
<evidence type="ECO:0000313" key="3">
    <source>
        <dbReference type="EMBL" id="KQH82701.1"/>
    </source>
</evidence>
<dbReference type="EMBL" id="FOIW01000002">
    <property type="protein sequence ID" value="SEW08733.1"/>
    <property type="molecule type" value="Genomic_DNA"/>
</dbReference>
<dbReference type="Proteomes" id="UP000051862">
    <property type="component" value="Unassembled WGS sequence"/>
</dbReference>
<sequence>MGAIEAFTNAFSLVIRNKRLYLLVLLMSLMMAPLGAYLIPGDIGYEYNQTSMQKGNVIIEEYGTPIDGNEVDMLIELLKGIIIYSVIALIVGAIFEYGITKGVFMHLNGEEYSLGSLMMEGLKHFPGVILINFVYGLIMMVFIGVAAVPIVLGALFLPAGAVLVLLGIILIFASVAFALGLSSLAVPFYVDRRSIGAAFEAFGAAFRNVLSTIGFGVLLGVGVIAIMMVASPIAFVTRMVLPENMALYVSAFLQAPFDALLYLFIWTAGVAFYREIQKMEELKKVDEELLELGIDV</sequence>
<protein>
    <submittedName>
        <fullName evidence="3">Uncharacterized protein</fullName>
    </submittedName>
</protein>
<keyword evidence="1" id="KW-0812">Transmembrane</keyword>
<dbReference type="PATRIC" id="fig|277988.4.peg.769"/>
<reference evidence="3 5" key="1">
    <citation type="submission" date="2015-08" db="EMBL/GenBank/DDBJ databases">
        <title>Thermococcus thioreducens DSM 14981 genome sequencing.</title>
        <authorList>
            <person name="Hong S.-J."/>
            <person name="Kim M.-C."/>
            <person name="Shin J.-H."/>
        </authorList>
    </citation>
    <scope>NUCLEOTIDE SEQUENCE [LARGE SCALE GENOMIC DNA]</scope>
    <source>
        <strain evidence="3 5">DSM 14981</strain>
    </source>
</reference>
<feature type="transmembrane region" description="Helical" evidence="1">
    <location>
        <begin position="163"/>
        <end position="190"/>
    </location>
</feature>
<keyword evidence="7" id="KW-1185">Reference proteome</keyword>
<dbReference type="GeneID" id="33333544"/>